<dbReference type="InterPro" id="IPR002938">
    <property type="entry name" value="FAD-bd"/>
</dbReference>
<dbReference type="Proteomes" id="UP001521116">
    <property type="component" value="Unassembled WGS sequence"/>
</dbReference>
<name>A0ABR3TCP3_9PEZI</name>
<dbReference type="InterPro" id="IPR050493">
    <property type="entry name" value="FAD-dep_Monooxygenase_BioMet"/>
</dbReference>
<accession>A0ABR3TCP3</accession>
<keyword evidence="5" id="KW-0503">Monooxygenase</keyword>
<evidence type="ECO:0000313" key="9">
    <source>
        <dbReference type="Proteomes" id="UP001521116"/>
    </source>
</evidence>
<feature type="compositionally biased region" description="Polar residues" evidence="6">
    <location>
        <begin position="609"/>
        <end position="623"/>
    </location>
</feature>
<feature type="compositionally biased region" description="Low complexity" evidence="6">
    <location>
        <begin position="634"/>
        <end position="657"/>
    </location>
</feature>
<gene>
    <name evidence="8" type="ORF">SLS56_000868</name>
</gene>
<dbReference type="PRINTS" id="PR00420">
    <property type="entry name" value="RNGMNOXGNASE"/>
</dbReference>
<dbReference type="Gene3D" id="3.50.50.60">
    <property type="entry name" value="FAD/NAD(P)-binding domain"/>
    <property type="match status" value="1"/>
</dbReference>
<feature type="region of interest" description="Disordered" evidence="6">
    <location>
        <begin position="587"/>
        <end position="663"/>
    </location>
</feature>
<reference evidence="8 9" key="1">
    <citation type="submission" date="2024-02" db="EMBL/GenBank/DDBJ databases">
        <title>De novo assembly and annotation of 12 fungi associated with fruit tree decline syndrome in Ontario, Canada.</title>
        <authorList>
            <person name="Sulman M."/>
            <person name="Ellouze W."/>
            <person name="Ilyukhin E."/>
        </authorList>
    </citation>
    <scope>NUCLEOTIDE SEQUENCE [LARGE SCALE GENOMIC DNA]</scope>
    <source>
        <strain evidence="8 9">M1-105</strain>
    </source>
</reference>
<keyword evidence="2" id="KW-0285">Flavoprotein</keyword>
<protein>
    <recommendedName>
        <fullName evidence="7">FAD-binding domain-containing protein</fullName>
    </recommendedName>
</protein>
<comment type="caution">
    <text evidence="8">The sequence shown here is derived from an EMBL/GenBank/DDBJ whole genome shotgun (WGS) entry which is preliminary data.</text>
</comment>
<evidence type="ECO:0000259" key="7">
    <source>
        <dbReference type="Pfam" id="PF01494"/>
    </source>
</evidence>
<dbReference type="Pfam" id="PF01494">
    <property type="entry name" value="FAD_binding_3"/>
    <property type="match status" value="1"/>
</dbReference>
<evidence type="ECO:0000256" key="2">
    <source>
        <dbReference type="ARBA" id="ARBA00022630"/>
    </source>
</evidence>
<dbReference type="EMBL" id="JAJVDC020000004">
    <property type="protein sequence ID" value="KAL1637209.1"/>
    <property type="molecule type" value="Genomic_DNA"/>
</dbReference>
<evidence type="ECO:0000256" key="4">
    <source>
        <dbReference type="ARBA" id="ARBA00023002"/>
    </source>
</evidence>
<evidence type="ECO:0000256" key="5">
    <source>
        <dbReference type="ARBA" id="ARBA00023033"/>
    </source>
</evidence>
<feature type="domain" description="FAD-binding" evidence="7">
    <location>
        <begin position="2"/>
        <end position="360"/>
    </location>
</feature>
<dbReference type="SUPFAM" id="SSF51905">
    <property type="entry name" value="FAD/NAD(P)-binding domain"/>
    <property type="match status" value="1"/>
</dbReference>
<keyword evidence="3" id="KW-0274">FAD</keyword>
<dbReference type="PANTHER" id="PTHR13789">
    <property type="entry name" value="MONOOXYGENASE"/>
    <property type="match status" value="1"/>
</dbReference>
<feature type="compositionally biased region" description="Low complexity" evidence="6">
    <location>
        <begin position="534"/>
        <end position="545"/>
    </location>
</feature>
<evidence type="ECO:0000256" key="1">
    <source>
        <dbReference type="ARBA" id="ARBA00007992"/>
    </source>
</evidence>
<evidence type="ECO:0000256" key="6">
    <source>
        <dbReference type="SAM" id="MobiDB-lite"/>
    </source>
</evidence>
<evidence type="ECO:0000313" key="8">
    <source>
        <dbReference type="EMBL" id="KAL1637209.1"/>
    </source>
</evidence>
<dbReference type="InterPro" id="IPR036188">
    <property type="entry name" value="FAD/NAD-bd_sf"/>
</dbReference>
<organism evidence="8 9">
    <name type="scientific">Neofusicoccum ribis</name>
    <dbReference type="NCBI Taxonomy" id="45134"/>
    <lineage>
        <taxon>Eukaryota</taxon>
        <taxon>Fungi</taxon>
        <taxon>Dikarya</taxon>
        <taxon>Ascomycota</taxon>
        <taxon>Pezizomycotina</taxon>
        <taxon>Dothideomycetes</taxon>
        <taxon>Dothideomycetes incertae sedis</taxon>
        <taxon>Botryosphaeriales</taxon>
        <taxon>Botryosphaeriaceae</taxon>
        <taxon>Neofusicoccum</taxon>
    </lineage>
</organism>
<dbReference type="PANTHER" id="PTHR13789:SF242">
    <property type="entry name" value="FAD-BINDING DOMAIN-CONTAINING PROTEIN"/>
    <property type="match status" value="1"/>
</dbReference>
<feature type="region of interest" description="Disordered" evidence="6">
    <location>
        <begin position="530"/>
        <end position="571"/>
    </location>
</feature>
<proteinExistence type="inferred from homology"/>
<keyword evidence="9" id="KW-1185">Reference proteome</keyword>
<evidence type="ECO:0000256" key="3">
    <source>
        <dbReference type="ARBA" id="ARBA00022827"/>
    </source>
</evidence>
<sequence length="808" mass="89965">MIIIVGAGLGGLGAAISLLLAGHAVTVLEGASQIGEVGAGIQCLPNSSRILAAWGLAPALARHSTRPRRCNMLGWRGNPLATMDFHEYAAACAGAPFWDFHRANLHGALLERAVALGAVLRVNARVEDVVVGVGERGEGAEVVLLGGERVGADLVIGADGINSRCREILLGREDPPVQTGDLAYRLLLSTKEMMKDPELRGFVEDPQVNYWMGPDAHAVNYVLRGGELFNMVLLVPDDMPAGATTLEGNVEEMRALYRDWDPRIPKLLALCENVYKWRLCIRPTLEPSWSDPSGAFVLLGDAVHATLPYLASGAGMSLEDASVLGLCLSKIQGKSKEEKRKALRVYEKCRKERTEKVVQRGNLQQHLYHIHDGEEQRERDRLFAAWDEFEEMKRRGEKPDIQKLGLSQGSDPFPWRFSGSCLLFLINNHHIPEKKISEGIMPLRKPAVPSAGAAPPLNQLEKKLMLDWSSPRELTEMEFYAIKSTIQRRTKEVSYPPLEMLKEVEQQAKESPFGAFDTPAWLEWRIAHPMGNLQPSPAQQPSHAPVGPSHSAPHTTSLKTEPSIKVEETETSTLLLTGQIIEQESVLSASRKRKSDTDLPPGRPKKQFVQKSTFKNRATSATPASAKPRTIPGTRAASSSFSTASYSSSSSHNTSLSKFEESSHDDSELLSDDAIFYDWQKFAEPLDREGLLRVQSAIHRSLDHKPSIELLVACQKGSDLDSLDSKEWTMWRFGHHLNERIRRLNEREVRAWEVRKAFEMLFDLEDSAVFRFLMAVFQMVPSSEKEFLQKAANTASQKYQDCFRNLIE</sequence>
<keyword evidence="4" id="KW-0560">Oxidoreductase</keyword>
<comment type="similarity">
    <text evidence="1">Belongs to the paxM FAD-dependent monooxygenase family.</text>
</comment>
<dbReference type="SUPFAM" id="SSF54373">
    <property type="entry name" value="FAD-linked reductases, C-terminal domain"/>
    <property type="match status" value="1"/>
</dbReference>